<feature type="transmembrane region" description="Helical" evidence="1">
    <location>
        <begin position="110"/>
        <end position="139"/>
    </location>
</feature>
<name>D8LBA0_ECTSI</name>
<gene>
    <name evidence="2" type="ORF">Esi_0000_0332</name>
</gene>
<dbReference type="AlphaFoldDB" id="D8LBA0"/>
<keyword evidence="3" id="KW-1185">Reference proteome</keyword>
<evidence type="ECO:0000256" key="1">
    <source>
        <dbReference type="SAM" id="Phobius"/>
    </source>
</evidence>
<evidence type="ECO:0000313" key="2">
    <source>
        <dbReference type="EMBL" id="CBN76609.1"/>
    </source>
</evidence>
<keyword evidence="1" id="KW-1133">Transmembrane helix</keyword>
<sequence length="485" mass="51331">MSEAVDDVYTALEMLQARMLRYTEDFLEMTDRMEGQSLNVIAALALANETALENRDRFAYFRRWSDEYAGVGTAGVQGLVAAVGISGAVGLLGVAAGLAKGKSCSPCINLLRLTCAVTFTTTWAAFILSSLVIVGAVAWSDGCQFLNLAATRGWETAGLDGLSAAVLDGCLRGNAVTEEFNITDALGFFESYPGTAEEVGALNATFAETDVETAISAISDFVYSLNATAVAVSLLDFYTNAEVNGSLLLEPDCPYNVTFEDETALDYMSRVFNSSDCSSINGDLLSAWDLAARERAYRDQMQDDLTCITTSSNVECSNSSSSSSSSLLSSSSSSSSTFSLSPCSCTSDGYTGAPDTLLAYFRSFAENVTALRADLASLLTPPLEAETAAFSGQGALANASSDSWAARCASRCSFVDSHYRNFEGAMCGTALGGLAQVGFSMFMIGVGGLALAVTSGIMVHRLKEVWAKSMTKVLSTEEDIVMEEY</sequence>
<proteinExistence type="predicted"/>
<dbReference type="EMBL" id="FN647682">
    <property type="protein sequence ID" value="CBN76609.1"/>
    <property type="molecule type" value="Genomic_DNA"/>
</dbReference>
<accession>D8LBA0</accession>
<feature type="transmembrane region" description="Helical" evidence="1">
    <location>
        <begin position="437"/>
        <end position="459"/>
    </location>
</feature>
<reference evidence="2 3" key="1">
    <citation type="journal article" date="2010" name="Nature">
        <title>The Ectocarpus genome and the independent evolution of multicellularity in brown algae.</title>
        <authorList>
            <person name="Cock J.M."/>
            <person name="Sterck L."/>
            <person name="Rouze P."/>
            <person name="Scornet D."/>
            <person name="Allen A.E."/>
            <person name="Amoutzias G."/>
            <person name="Anthouard V."/>
            <person name="Artiguenave F."/>
            <person name="Aury J.M."/>
            <person name="Badger J.H."/>
            <person name="Beszteri B."/>
            <person name="Billiau K."/>
            <person name="Bonnet E."/>
            <person name="Bothwell J.H."/>
            <person name="Bowler C."/>
            <person name="Boyen C."/>
            <person name="Brownlee C."/>
            <person name="Carrano C.J."/>
            <person name="Charrier B."/>
            <person name="Cho G.Y."/>
            <person name="Coelho S.M."/>
            <person name="Collen J."/>
            <person name="Corre E."/>
            <person name="Da Silva C."/>
            <person name="Delage L."/>
            <person name="Delaroque N."/>
            <person name="Dittami S.M."/>
            <person name="Doulbeau S."/>
            <person name="Elias M."/>
            <person name="Farnham G."/>
            <person name="Gachon C.M."/>
            <person name="Gschloessl B."/>
            <person name="Heesch S."/>
            <person name="Jabbari K."/>
            <person name="Jubin C."/>
            <person name="Kawai H."/>
            <person name="Kimura K."/>
            <person name="Kloareg B."/>
            <person name="Kupper F.C."/>
            <person name="Lang D."/>
            <person name="Le Bail A."/>
            <person name="Leblanc C."/>
            <person name="Lerouge P."/>
            <person name="Lohr M."/>
            <person name="Lopez P.J."/>
            <person name="Martens C."/>
            <person name="Maumus F."/>
            <person name="Michel G."/>
            <person name="Miranda-Saavedra D."/>
            <person name="Morales J."/>
            <person name="Moreau H."/>
            <person name="Motomura T."/>
            <person name="Nagasato C."/>
            <person name="Napoli C.A."/>
            <person name="Nelson D.R."/>
            <person name="Nyvall-Collen P."/>
            <person name="Peters A.F."/>
            <person name="Pommier C."/>
            <person name="Potin P."/>
            <person name="Poulain J."/>
            <person name="Quesneville H."/>
            <person name="Read B."/>
            <person name="Rensing S.A."/>
            <person name="Ritter A."/>
            <person name="Rousvoal S."/>
            <person name="Samanta M."/>
            <person name="Samson G."/>
            <person name="Schroeder D.C."/>
            <person name="Segurens B."/>
            <person name="Strittmatter M."/>
            <person name="Tonon T."/>
            <person name="Tregear J.W."/>
            <person name="Valentin K."/>
            <person name="von Dassow P."/>
            <person name="Yamagishi T."/>
            <person name="Van de Peer Y."/>
            <person name="Wincker P."/>
        </authorList>
    </citation>
    <scope>NUCLEOTIDE SEQUENCE [LARGE SCALE GENOMIC DNA]</scope>
    <source>
        <strain evidence="3">Ec32 / CCAP1310/4</strain>
    </source>
</reference>
<keyword evidence="1" id="KW-0812">Transmembrane</keyword>
<dbReference type="InParanoid" id="D8LBA0"/>
<feature type="transmembrane region" description="Helical" evidence="1">
    <location>
        <begin position="74"/>
        <end position="98"/>
    </location>
</feature>
<dbReference type="Proteomes" id="UP000002630">
    <property type="component" value="Linkage Group LG01"/>
</dbReference>
<evidence type="ECO:0000313" key="3">
    <source>
        <dbReference type="Proteomes" id="UP000002630"/>
    </source>
</evidence>
<dbReference type="EMBL" id="FN649726">
    <property type="protein sequence ID" value="CBN76609.1"/>
    <property type="molecule type" value="Genomic_DNA"/>
</dbReference>
<keyword evidence="1" id="KW-0472">Membrane</keyword>
<organism evidence="2 3">
    <name type="scientific">Ectocarpus siliculosus</name>
    <name type="common">Brown alga</name>
    <name type="synonym">Conferva siliculosa</name>
    <dbReference type="NCBI Taxonomy" id="2880"/>
    <lineage>
        <taxon>Eukaryota</taxon>
        <taxon>Sar</taxon>
        <taxon>Stramenopiles</taxon>
        <taxon>Ochrophyta</taxon>
        <taxon>PX clade</taxon>
        <taxon>Phaeophyceae</taxon>
        <taxon>Ectocarpales</taxon>
        <taxon>Ectocarpaceae</taxon>
        <taxon>Ectocarpus</taxon>
    </lineage>
</organism>
<protein>
    <submittedName>
        <fullName evidence="2">Uncharacterized protein</fullName>
    </submittedName>
</protein>
<dbReference type="OrthoDB" id="10347664at2759"/>